<reference evidence="2 3" key="1">
    <citation type="submission" date="2015-09" db="EMBL/GenBank/DDBJ databases">
        <title>Complete genome sequence of Defluviimonas alba cai42t isolated from an oilfield in Xinjiang.</title>
        <authorList>
            <person name="Geng S."/>
            <person name="Pan X."/>
            <person name="Wu X."/>
        </authorList>
    </citation>
    <scope>NUCLEOTIDE SEQUENCE [LARGE SCALE GENOMIC DNA]</scope>
    <source>
        <strain evidence="3">cai42</strain>
    </source>
</reference>
<keyword evidence="3" id="KW-1185">Reference proteome</keyword>
<name>A0A159Z2N2_9RHOB</name>
<feature type="signal peptide" evidence="1">
    <location>
        <begin position="1"/>
        <end position="20"/>
    </location>
</feature>
<keyword evidence="1" id="KW-0732">Signal</keyword>
<evidence type="ECO:0000256" key="1">
    <source>
        <dbReference type="SAM" id="SignalP"/>
    </source>
</evidence>
<evidence type="ECO:0008006" key="4">
    <source>
        <dbReference type="Google" id="ProtNLM"/>
    </source>
</evidence>
<dbReference type="KEGG" id="daa:AKL17_2006"/>
<organism evidence="2 3">
    <name type="scientific">Frigidibacter mobilis</name>
    <dbReference type="NCBI Taxonomy" id="1335048"/>
    <lineage>
        <taxon>Bacteria</taxon>
        <taxon>Pseudomonadati</taxon>
        <taxon>Pseudomonadota</taxon>
        <taxon>Alphaproteobacteria</taxon>
        <taxon>Rhodobacterales</taxon>
        <taxon>Paracoccaceae</taxon>
        <taxon>Frigidibacter</taxon>
    </lineage>
</organism>
<dbReference type="SUPFAM" id="SSF53300">
    <property type="entry name" value="vWA-like"/>
    <property type="match status" value="1"/>
</dbReference>
<gene>
    <name evidence="2" type="ORF">AKL17_2006</name>
</gene>
<dbReference type="STRING" id="1335048.AKL17_2006"/>
<dbReference type="Pfam" id="PF06707">
    <property type="entry name" value="DUF1194"/>
    <property type="match status" value="1"/>
</dbReference>
<sequence length="255" mass="26268">MRLAPLLALVASLAALPAAAQEVDLELVLMADASGSISNEEILFQRQGYAQALTDPEVLAAIAGTAYGSIAVTYVEWGQFDSQEVVVPWTVIAGESEAAGFAAALMEPPRIAFGRNAIGAALLFGKALIEENDIRGWRRIIDFSADSTGNFNGPSTDEARAEVLAAGITINGLAIACRGCSAGWGDGGGDIEAGFRDRIIGGPGAFVVTAELAPAFAAAVKRKLILEISGLHGLPVVAARQPFAGAPLAAPRPDN</sequence>
<evidence type="ECO:0000313" key="2">
    <source>
        <dbReference type="EMBL" id="AMY69255.1"/>
    </source>
</evidence>
<protein>
    <recommendedName>
        <fullName evidence="4">DUF1194 domain-containing protein</fullName>
    </recommendedName>
</protein>
<dbReference type="InterPro" id="IPR010607">
    <property type="entry name" value="DUF1194"/>
</dbReference>
<dbReference type="EMBL" id="CP012661">
    <property type="protein sequence ID" value="AMY69255.1"/>
    <property type="molecule type" value="Genomic_DNA"/>
</dbReference>
<dbReference type="Proteomes" id="UP000076128">
    <property type="component" value="Chromosome"/>
</dbReference>
<feature type="chain" id="PRO_5007811438" description="DUF1194 domain-containing protein" evidence="1">
    <location>
        <begin position="21"/>
        <end position="255"/>
    </location>
</feature>
<evidence type="ECO:0000313" key="3">
    <source>
        <dbReference type="Proteomes" id="UP000076128"/>
    </source>
</evidence>
<accession>A0A159Z2N2</accession>
<proteinExistence type="predicted"/>
<dbReference type="RefSeq" id="WP_066812860.1">
    <property type="nucleotide sequence ID" value="NZ_CP012661.1"/>
</dbReference>
<dbReference type="OrthoDB" id="9792179at2"/>
<dbReference type="InterPro" id="IPR036465">
    <property type="entry name" value="vWFA_dom_sf"/>
</dbReference>
<dbReference type="AlphaFoldDB" id="A0A159Z2N2"/>